<dbReference type="PROSITE" id="PS50005">
    <property type="entry name" value="TPR"/>
    <property type="match status" value="1"/>
</dbReference>
<proteinExistence type="predicted"/>
<reference evidence="4" key="1">
    <citation type="submission" date="2022-04" db="EMBL/GenBank/DDBJ databases">
        <authorList>
            <person name="Ren T."/>
        </authorList>
    </citation>
    <scope>NUCLEOTIDE SEQUENCE</scope>
    <source>
        <strain evidence="4">F63249</strain>
    </source>
</reference>
<protein>
    <submittedName>
        <fullName evidence="4">Tetratricopeptide repeat protein</fullName>
    </submittedName>
</protein>
<evidence type="ECO:0000256" key="1">
    <source>
        <dbReference type="ARBA" id="ARBA00022737"/>
    </source>
</evidence>
<dbReference type="Pfam" id="PF07719">
    <property type="entry name" value="TPR_2"/>
    <property type="match status" value="1"/>
</dbReference>
<dbReference type="PANTHER" id="PTHR12558">
    <property type="entry name" value="CELL DIVISION CYCLE 16,23,27"/>
    <property type="match status" value="1"/>
</dbReference>
<evidence type="ECO:0000256" key="2">
    <source>
        <dbReference type="ARBA" id="ARBA00022803"/>
    </source>
</evidence>
<dbReference type="InterPro" id="IPR013105">
    <property type="entry name" value="TPR_2"/>
</dbReference>
<evidence type="ECO:0000313" key="5">
    <source>
        <dbReference type="Proteomes" id="UP001203687"/>
    </source>
</evidence>
<dbReference type="Proteomes" id="UP001203687">
    <property type="component" value="Unassembled WGS sequence"/>
</dbReference>
<dbReference type="PANTHER" id="PTHR12558:SF13">
    <property type="entry name" value="CELL DIVISION CYCLE PROTEIN 27 HOMOLOG"/>
    <property type="match status" value="1"/>
</dbReference>
<feature type="repeat" description="TPR" evidence="3">
    <location>
        <begin position="180"/>
        <end position="213"/>
    </location>
</feature>
<sequence length="324" mass="37821">MKQISLIIFALISSFSSISQEDDISKKIKDISREACTCINEIDFDLSKKEKSEKIKTCITTANMMYQMNQMMTSGLKKVNDTLSKIEDISKIDSISVDTDNQNIIIMDENYERIEEYLYENCPQMKQIYFTDNEASENSYSDRKKAMKFYEKGQLAFAKQEYTSAIVLFNKAVKKDKNFAFAWDNLGYSYRKVNNFDEAIRCYETSLAIDPKGKMPLMNIAVAYSLKNDLTNALQAYENYKSIYDDDPEGYYGMGRILYFQKDYEPALENMIKAYYLYVEMDSPYNIDAQKHIGFIYSEMKELDQLEAFNRIAKKHKLQVNIED</sequence>
<dbReference type="SMART" id="SM00028">
    <property type="entry name" value="TPR"/>
    <property type="match status" value="4"/>
</dbReference>
<dbReference type="Gene3D" id="1.25.40.10">
    <property type="entry name" value="Tetratricopeptide repeat domain"/>
    <property type="match status" value="1"/>
</dbReference>
<evidence type="ECO:0000256" key="3">
    <source>
        <dbReference type="PROSITE-ProRule" id="PRU00339"/>
    </source>
</evidence>
<comment type="caution">
    <text evidence="4">The sequence shown here is derived from an EMBL/GenBank/DDBJ whole genome shotgun (WGS) entry which is preliminary data.</text>
</comment>
<dbReference type="RefSeq" id="WP_248413638.1">
    <property type="nucleotide sequence ID" value="NZ_JALPQF010000015.1"/>
</dbReference>
<name>A0ABT0HBU4_9FLAO</name>
<dbReference type="SUPFAM" id="SSF48452">
    <property type="entry name" value="TPR-like"/>
    <property type="match status" value="1"/>
</dbReference>
<evidence type="ECO:0000313" key="4">
    <source>
        <dbReference type="EMBL" id="MCK8481828.1"/>
    </source>
</evidence>
<dbReference type="InterPro" id="IPR019734">
    <property type="entry name" value="TPR_rpt"/>
</dbReference>
<keyword evidence="5" id="KW-1185">Reference proteome</keyword>
<organism evidence="4 5">
    <name type="scientific">Psychroserpens algicola</name>
    <dbReference type="NCBI Taxonomy" id="1719034"/>
    <lineage>
        <taxon>Bacteria</taxon>
        <taxon>Pseudomonadati</taxon>
        <taxon>Bacteroidota</taxon>
        <taxon>Flavobacteriia</taxon>
        <taxon>Flavobacteriales</taxon>
        <taxon>Flavobacteriaceae</taxon>
        <taxon>Psychroserpens</taxon>
    </lineage>
</organism>
<dbReference type="PROSITE" id="PS50293">
    <property type="entry name" value="TPR_REGION"/>
    <property type="match status" value="1"/>
</dbReference>
<dbReference type="EMBL" id="JALPQF010000015">
    <property type="protein sequence ID" value="MCK8481828.1"/>
    <property type="molecule type" value="Genomic_DNA"/>
</dbReference>
<gene>
    <name evidence="4" type="ORF">MUY34_14440</name>
</gene>
<keyword evidence="2 3" id="KW-0802">TPR repeat</keyword>
<dbReference type="InterPro" id="IPR011990">
    <property type="entry name" value="TPR-like_helical_dom_sf"/>
</dbReference>
<accession>A0ABT0HBU4</accession>
<keyword evidence="1" id="KW-0677">Repeat</keyword>